<feature type="compositionally biased region" description="Basic and acidic residues" evidence="1">
    <location>
        <begin position="104"/>
        <end position="114"/>
    </location>
</feature>
<dbReference type="EMBL" id="MU839835">
    <property type="protein sequence ID" value="KAK1754759.1"/>
    <property type="molecule type" value="Genomic_DNA"/>
</dbReference>
<feature type="compositionally biased region" description="Low complexity" evidence="1">
    <location>
        <begin position="44"/>
        <end position="81"/>
    </location>
</feature>
<feature type="region of interest" description="Disordered" evidence="1">
    <location>
        <begin position="40"/>
        <end position="118"/>
    </location>
</feature>
<feature type="region of interest" description="Disordered" evidence="1">
    <location>
        <begin position="148"/>
        <end position="191"/>
    </location>
</feature>
<dbReference type="PANTHER" id="PTHR38166:SF1">
    <property type="entry name" value="C2H2-TYPE DOMAIN-CONTAINING PROTEIN"/>
    <property type="match status" value="1"/>
</dbReference>
<comment type="caution">
    <text evidence="2">The sequence shown here is derived from an EMBL/GenBank/DDBJ whole genome shotgun (WGS) entry which is preliminary data.</text>
</comment>
<organism evidence="2 3">
    <name type="scientific">Echria macrotheca</name>
    <dbReference type="NCBI Taxonomy" id="438768"/>
    <lineage>
        <taxon>Eukaryota</taxon>
        <taxon>Fungi</taxon>
        <taxon>Dikarya</taxon>
        <taxon>Ascomycota</taxon>
        <taxon>Pezizomycotina</taxon>
        <taxon>Sordariomycetes</taxon>
        <taxon>Sordariomycetidae</taxon>
        <taxon>Sordariales</taxon>
        <taxon>Schizotheciaceae</taxon>
        <taxon>Echria</taxon>
    </lineage>
</organism>
<dbReference type="PANTHER" id="PTHR38166">
    <property type="entry name" value="C2H2-TYPE DOMAIN-CONTAINING PROTEIN-RELATED"/>
    <property type="match status" value="1"/>
</dbReference>
<reference evidence="2" key="1">
    <citation type="submission" date="2023-06" db="EMBL/GenBank/DDBJ databases">
        <title>Genome-scale phylogeny and comparative genomics of the fungal order Sordariales.</title>
        <authorList>
            <consortium name="Lawrence Berkeley National Laboratory"/>
            <person name="Hensen N."/>
            <person name="Bonometti L."/>
            <person name="Westerberg I."/>
            <person name="Brannstrom I.O."/>
            <person name="Guillou S."/>
            <person name="Cros-Aarteil S."/>
            <person name="Calhoun S."/>
            <person name="Haridas S."/>
            <person name="Kuo A."/>
            <person name="Mondo S."/>
            <person name="Pangilinan J."/>
            <person name="Riley R."/>
            <person name="Labutti K."/>
            <person name="Andreopoulos B."/>
            <person name="Lipzen A."/>
            <person name="Chen C."/>
            <person name="Yanf M."/>
            <person name="Daum C."/>
            <person name="Ng V."/>
            <person name="Clum A."/>
            <person name="Steindorff A."/>
            <person name="Ohm R."/>
            <person name="Martin F."/>
            <person name="Silar P."/>
            <person name="Natvig D."/>
            <person name="Lalanne C."/>
            <person name="Gautier V."/>
            <person name="Ament-Velasquez S.L."/>
            <person name="Kruys A."/>
            <person name="Hutchinson M.I."/>
            <person name="Powell A.J."/>
            <person name="Barry K."/>
            <person name="Miller A.N."/>
            <person name="Grigoriev I.V."/>
            <person name="Debuchy R."/>
            <person name="Gladieux P."/>
            <person name="Thoren M.H."/>
            <person name="Johannesson H."/>
        </authorList>
    </citation>
    <scope>NUCLEOTIDE SEQUENCE</scope>
    <source>
        <strain evidence="2">PSN4</strain>
    </source>
</reference>
<protein>
    <recommendedName>
        <fullName evidence="4">C2H2-type domain-containing protein</fullName>
    </recommendedName>
</protein>
<evidence type="ECO:0000313" key="2">
    <source>
        <dbReference type="EMBL" id="KAK1754759.1"/>
    </source>
</evidence>
<dbReference type="AlphaFoldDB" id="A0AAJ0BCI9"/>
<evidence type="ECO:0000256" key="1">
    <source>
        <dbReference type="SAM" id="MobiDB-lite"/>
    </source>
</evidence>
<accession>A0AAJ0BCI9</accession>
<evidence type="ECO:0008006" key="4">
    <source>
        <dbReference type="Google" id="ProtNLM"/>
    </source>
</evidence>
<evidence type="ECO:0000313" key="3">
    <source>
        <dbReference type="Proteomes" id="UP001239445"/>
    </source>
</evidence>
<dbReference type="Proteomes" id="UP001239445">
    <property type="component" value="Unassembled WGS sequence"/>
</dbReference>
<sequence>MSHPSPGAFLPEGETASPPRWRGLVYDLRIAKLACDGFVSTGKSSSAASEAAASRSPSPSVPPSESSNYYAASTSSWATSAGPGTEYGFPDDETERCGNPWDDESPRTPFDREPTPASRMARYASRFPPRSPSRQSSLRNAVSVCGDSEADTTGFYGREADREMSDSECETAKRSDDEIETDKEDNEWSGQNGNLESVVIAAVDGDLGLAAHLIPLLHRDLILGLKSKIESWQCTAAQSSDGSPDGSGDKTSYIDTSPDQSPDISRKRRRTNSDGQGRKAAGGWDGDDEEEEDDNKGSGPPGSGGEPQRMLACPFHKRDSAKYGIQHVNTGNGKKQHKYRACMGPGFKSIQRLKEHLKRVHSPVQCERCHEIFPGTDRAACLARLAEHRKMASSCELGDPTKKEGIDEAQWAALDKQNRKKNQETHRVEKWFEIWDVLFPDVPRPKSPWHDVTVPNLFPAASSSQDAEHFANLFLNIMDHKVKQGDIDLSDQKNIRDGVKSVAQLTYKMYVSLHGRLAPETPLSETRNQLSLTGGSSTQLSDPVTTASHPMSATTAGTSIASHGSPAARPPPYTLSTSFLRMPQPRQYMTASPMARVPSGTEMAPPIQPAPLQASGMPAFGAMNPGDPSGTFYFPSYPMFSTPQGSWAPANPVGFPTGHMAGMAQDFTMAGANFFGDQNFGAGPAESG</sequence>
<keyword evidence="3" id="KW-1185">Reference proteome</keyword>
<feature type="region of interest" description="Disordered" evidence="1">
    <location>
        <begin position="527"/>
        <end position="573"/>
    </location>
</feature>
<proteinExistence type="predicted"/>
<feature type="region of interest" description="Disordered" evidence="1">
    <location>
        <begin position="236"/>
        <end position="310"/>
    </location>
</feature>
<gene>
    <name evidence="2" type="ORF">QBC47DRAFT_384864</name>
</gene>
<feature type="compositionally biased region" description="Polar residues" evidence="1">
    <location>
        <begin position="542"/>
        <end position="562"/>
    </location>
</feature>
<feature type="compositionally biased region" description="Acidic residues" evidence="1">
    <location>
        <begin position="177"/>
        <end position="187"/>
    </location>
</feature>
<feature type="compositionally biased region" description="Basic and acidic residues" evidence="1">
    <location>
        <begin position="158"/>
        <end position="176"/>
    </location>
</feature>
<feature type="compositionally biased region" description="Polar residues" evidence="1">
    <location>
        <begin position="253"/>
        <end position="263"/>
    </location>
</feature>
<name>A0AAJ0BCI9_9PEZI</name>
<feature type="compositionally biased region" description="Low complexity" evidence="1">
    <location>
        <begin position="529"/>
        <end position="541"/>
    </location>
</feature>
<feature type="compositionally biased region" description="Acidic residues" evidence="1">
    <location>
        <begin position="285"/>
        <end position="294"/>
    </location>
</feature>